<feature type="region of interest" description="Disordered" evidence="1">
    <location>
        <begin position="1"/>
        <end position="110"/>
    </location>
</feature>
<name>A0A9D1HY65_9ACTN</name>
<organism evidence="3 4">
    <name type="scientific">Candidatus Coprovicinus avistercoris</name>
    <dbReference type="NCBI Taxonomy" id="2840754"/>
    <lineage>
        <taxon>Bacteria</taxon>
        <taxon>Bacillati</taxon>
        <taxon>Actinomycetota</taxon>
        <taxon>Coriobacteriia</taxon>
        <taxon>Coriobacteriales</taxon>
        <taxon>Coriobacteriaceae</taxon>
        <taxon>Coriobacteriaceae incertae sedis</taxon>
        <taxon>Candidatus Coprovicinus</taxon>
    </lineage>
</organism>
<reference evidence="3" key="1">
    <citation type="submission" date="2020-10" db="EMBL/GenBank/DDBJ databases">
        <authorList>
            <person name="Gilroy R."/>
        </authorList>
    </citation>
    <scope>NUCLEOTIDE SEQUENCE</scope>
    <source>
        <strain evidence="3">ChiHjej12B11-29160</strain>
    </source>
</reference>
<evidence type="ECO:0000256" key="1">
    <source>
        <dbReference type="SAM" id="MobiDB-lite"/>
    </source>
</evidence>
<reference evidence="3" key="2">
    <citation type="journal article" date="2021" name="PeerJ">
        <title>Extensive microbial diversity within the chicken gut microbiome revealed by metagenomics and culture.</title>
        <authorList>
            <person name="Gilroy R."/>
            <person name="Ravi A."/>
            <person name="Getino M."/>
            <person name="Pursley I."/>
            <person name="Horton D.L."/>
            <person name="Alikhan N.F."/>
            <person name="Baker D."/>
            <person name="Gharbi K."/>
            <person name="Hall N."/>
            <person name="Watson M."/>
            <person name="Adriaenssens E.M."/>
            <person name="Foster-Nyarko E."/>
            <person name="Jarju S."/>
            <person name="Secka A."/>
            <person name="Antonio M."/>
            <person name="Oren A."/>
            <person name="Chaudhuri R.R."/>
            <person name="La Ragione R."/>
            <person name="Hildebrand F."/>
            <person name="Pallen M.J."/>
        </authorList>
    </citation>
    <scope>NUCLEOTIDE SEQUENCE</scope>
    <source>
        <strain evidence="3">ChiHjej12B11-29160</strain>
    </source>
</reference>
<comment type="caution">
    <text evidence="3">The sequence shown here is derived from an EMBL/GenBank/DDBJ whole genome shotgun (WGS) entry which is preliminary data.</text>
</comment>
<dbReference type="AlphaFoldDB" id="A0A9D1HY65"/>
<evidence type="ECO:0000256" key="2">
    <source>
        <dbReference type="SAM" id="Phobius"/>
    </source>
</evidence>
<accession>A0A9D1HY65</accession>
<evidence type="ECO:0000313" key="3">
    <source>
        <dbReference type="EMBL" id="HIU24709.1"/>
    </source>
</evidence>
<keyword evidence="2" id="KW-0812">Transmembrane</keyword>
<dbReference type="EMBL" id="DVMQ01000018">
    <property type="protein sequence ID" value="HIU24709.1"/>
    <property type="molecule type" value="Genomic_DNA"/>
</dbReference>
<dbReference type="Proteomes" id="UP000824078">
    <property type="component" value="Unassembled WGS sequence"/>
</dbReference>
<protein>
    <submittedName>
        <fullName evidence="3">Uncharacterized protein</fullName>
    </submittedName>
</protein>
<evidence type="ECO:0000313" key="4">
    <source>
        <dbReference type="Proteomes" id="UP000824078"/>
    </source>
</evidence>
<sequence length="372" mass="41557">MARRGTRRSEQDEKVIDPFNAPDPIMPHDEPDFAGVYDPIVSPDEDTDDAFRSSKDRTVGTKKDTHTWHDPSYTAPTYEAPEVQETPASKPLPRRRHRKRYANPSPVPQHRRKTANRILGLFFIIIVISQALTIIPSCIDSISSSFSDDDEYDYTFDYAYIDPFEDLDYSYTLQPATASIDPALSWYDNETTADNLASDVLRTEMDKMAAGESPYSEQASAAFSYEFTDSCGFELDEVGLDSQTISSDITSKITYKVSSVSIYTSGDESSQAGYDVSGIIFFYANCPDVDSIAWDLASYITYDLDLEPGDEIDDKDLELIAEEYNRLIAETPIRECFVTADVSGEVIPGGSNLTLSLNETTWDDTVRTIFGA</sequence>
<keyword evidence="2" id="KW-1133">Transmembrane helix</keyword>
<feature type="compositionally biased region" description="Basic and acidic residues" evidence="1">
    <location>
        <begin position="7"/>
        <end position="16"/>
    </location>
</feature>
<feature type="compositionally biased region" description="Basic and acidic residues" evidence="1">
    <location>
        <begin position="49"/>
        <end position="69"/>
    </location>
</feature>
<feature type="transmembrane region" description="Helical" evidence="2">
    <location>
        <begin position="118"/>
        <end position="135"/>
    </location>
</feature>
<proteinExistence type="predicted"/>
<feature type="compositionally biased region" description="Basic residues" evidence="1">
    <location>
        <begin position="92"/>
        <end position="101"/>
    </location>
</feature>
<gene>
    <name evidence="3" type="ORF">IAD17_07285</name>
</gene>
<keyword evidence="2" id="KW-0472">Membrane</keyword>